<dbReference type="PANTHER" id="PTHR48125:SF12">
    <property type="entry name" value="AT HOOK TRANSCRIPTION FACTOR FAMILY-RELATED"/>
    <property type="match status" value="1"/>
</dbReference>
<feature type="region of interest" description="Disordered" evidence="1">
    <location>
        <begin position="840"/>
        <end position="902"/>
    </location>
</feature>
<keyword evidence="2" id="KW-1133">Transmembrane helix</keyword>
<evidence type="ECO:0000313" key="3">
    <source>
        <dbReference type="EMBL" id="KAL0566834.1"/>
    </source>
</evidence>
<feature type="compositionally biased region" description="Low complexity" evidence="1">
    <location>
        <begin position="147"/>
        <end position="165"/>
    </location>
</feature>
<feature type="compositionally biased region" description="Pro residues" evidence="1">
    <location>
        <begin position="114"/>
        <end position="127"/>
    </location>
</feature>
<keyword evidence="2" id="KW-0472">Membrane</keyword>
<feature type="compositionally biased region" description="Low complexity" evidence="1">
    <location>
        <begin position="841"/>
        <end position="850"/>
    </location>
</feature>
<dbReference type="Proteomes" id="UP001465976">
    <property type="component" value="Unassembled WGS sequence"/>
</dbReference>
<keyword evidence="2" id="KW-0812">Transmembrane</keyword>
<dbReference type="EMBL" id="JBAHYK010001758">
    <property type="protein sequence ID" value="KAL0566834.1"/>
    <property type="molecule type" value="Genomic_DNA"/>
</dbReference>
<proteinExistence type="predicted"/>
<feature type="region of interest" description="Disordered" evidence="1">
    <location>
        <begin position="408"/>
        <end position="430"/>
    </location>
</feature>
<gene>
    <name evidence="3" type="ORF">V5O48_015167</name>
</gene>
<evidence type="ECO:0000256" key="1">
    <source>
        <dbReference type="SAM" id="MobiDB-lite"/>
    </source>
</evidence>
<evidence type="ECO:0000256" key="2">
    <source>
        <dbReference type="SAM" id="Phobius"/>
    </source>
</evidence>
<feature type="transmembrane region" description="Helical" evidence="2">
    <location>
        <begin position="684"/>
        <end position="705"/>
    </location>
</feature>
<name>A0ABR3EVA9_9AGAR</name>
<feature type="compositionally biased region" description="Low complexity" evidence="1">
    <location>
        <begin position="866"/>
        <end position="889"/>
    </location>
</feature>
<protein>
    <submittedName>
        <fullName evidence="3">Uncharacterized protein</fullName>
    </submittedName>
</protein>
<accession>A0ABR3EVA9</accession>
<feature type="compositionally biased region" description="Low complexity" evidence="1">
    <location>
        <begin position="330"/>
        <end position="340"/>
    </location>
</feature>
<feature type="region of interest" description="Disordered" evidence="1">
    <location>
        <begin position="112"/>
        <end position="187"/>
    </location>
</feature>
<organism evidence="3 4">
    <name type="scientific">Marasmius crinis-equi</name>
    <dbReference type="NCBI Taxonomy" id="585013"/>
    <lineage>
        <taxon>Eukaryota</taxon>
        <taxon>Fungi</taxon>
        <taxon>Dikarya</taxon>
        <taxon>Basidiomycota</taxon>
        <taxon>Agaricomycotina</taxon>
        <taxon>Agaricomycetes</taxon>
        <taxon>Agaricomycetidae</taxon>
        <taxon>Agaricales</taxon>
        <taxon>Marasmiineae</taxon>
        <taxon>Marasmiaceae</taxon>
        <taxon>Marasmius</taxon>
    </lineage>
</organism>
<evidence type="ECO:0000313" key="4">
    <source>
        <dbReference type="Proteomes" id="UP001465976"/>
    </source>
</evidence>
<keyword evidence="4" id="KW-1185">Reference proteome</keyword>
<feature type="region of interest" description="Disordered" evidence="1">
    <location>
        <begin position="330"/>
        <end position="350"/>
    </location>
</feature>
<dbReference type="PANTHER" id="PTHR48125">
    <property type="entry name" value="LP07818P1"/>
    <property type="match status" value="1"/>
</dbReference>
<comment type="caution">
    <text evidence="3">The sequence shown here is derived from an EMBL/GenBank/DDBJ whole genome shotgun (WGS) entry which is preliminary data.</text>
</comment>
<feature type="compositionally biased region" description="Acidic residues" evidence="1">
    <location>
        <begin position="1"/>
        <end position="31"/>
    </location>
</feature>
<reference evidence="3 4" key="1">
    <citation type="submission" date="2024-02" db="EMBL/GenBank/DDBJ databases">
        <title>A draft genome for the cacao thread blight pathogen Marasmius crinis-equi.</title>
        <authorList>
            <person name="Cohen S.P."/>
            <person name="Baruah I.K."/>
            <person name="Amoako-Attah I."/>
            <person name="Bukari Y."/>
            <person name="Meinhardt L.W."/>
            <person name="Bailey B.A."/>
        </authorList>
    </citation>
    <scope>NUCLEOTIDE SEQUENCE [LARGE SCALE GENOMIC DNA]</scope>
    <source>
        <strain evidence="3 4">GH-76</strain>
    </source>
</reference>
<feature type="region of interest" description="Disordered" evidence="1">
    <location>
        <begin position="1"/>
        <end position="45"/>
    </location>
</feature>
<sequence length="902" mass="100685">MRNEDSGDDSSDVAEPEEAEPQESTQEDPEYEYPSAQPEYSASNPTPNGFGLPALLELWLQISLSQILILHQQILGYKRERQQREGTSTTSTAFLYYMPPLTRSQTRLIEEAAPPQPSDRPPTPPPDNLVERVMSPRPPRALSSTLFTAPTFRSFSSPTTPSTTSPRPPTPAPFATAERPHPPAPNLVQHHNAEVYLTSAATNLVTDPGPEDEVPFPNYLPAFDTIVEGCSHVQTEAREKRRLHTRPIALCTAQGFLLDKNSVEEIGTRQEYLCLNSYLMVQNPEADRYSYQRGHAMILFYPDTDASPIAPRAAINQRISYTFERRSLPSSELSYPSSDSSDADSDVPEVHGGHIIDQLRVECPCPHARLNSGEIMDCRHCNFHELGLMPVAGQVLEHGEIDEEMPELVPVSPSESGSSMSLSSDGDSTSGTIADDECDELNESDVDDVPAPPMDIVAPTPIRSNITSILGPENTVLPGPLSLTPPPPPITPLTAKPDSTNPVPLLSKAFRLPAFKAVVGRGRNGRMKRRMRNPTQSERRTAEMNLEELQLLLPRPDVGRPAFMVTDSEPTIDTWYLCSIFRKDHELFHETMYGMIDERAEHSLHPVTDHTAATRLAAAKYYDDPQNCFRLSNKLEYRKAIMQSRPVPSTTFPDDFDLEQWYRDNRYTAIPSSMAGHFRVRMQYLHFIMQLLYCAMVFLSEYFLYREAEHLFRVRYHAFKVNPAVVVDRFAPFLGNKLFKYEHRVWMCTAWEVLLHLGEPDIAATIQNILVTQFLDNGALKNLHHLYLIPELPYRLPGTVPISWDQVMERNEIPTDLLARIKPICNTTIEFPAAKKEFEVGSSTSSGSSSDDNKPLTIDPALFGLPSALGDNSSDSSASTPASSGKSATYNAQFPAPEIAVL</sequence>